<reference evidence="2 3" key="1">
    <citation type="journal article" date="2020" name="Nature">
        <title>Six reference-quality genomes reveal evolution of bat adaptations.</title>
        <authorList>
            <person name="Jebb D."/>
            <person name="Huang Z."/>
            <person name="Pippel M."/>
            <person name="Hughes G.M."/>
            <person name="Lavrichenko K."/>
            <person name="Devanna P."/>
            <person name="Winkler S."/>
            <person name="Jermiin L.S."/>
            <person name="Skirmuntt E.C."/>
            <person name="Katzourakis A."/>
            <person name="Burkitt-Gray L."/>
            <person name="Ray D.A."/>
            <person name="Sullivan K.A.M."/>
            <person name="Roscito J.G."/>
            <person name="Kirilenko B.M."/>
            <person name="Davalos L.M."/>
            <person name="Corthals A.P."/>
            <person name="Power M.L."/>
            <person name="Jones G."/>
            <person name="Ransome R.D."/>
            <person name="Dechmann D.K.N."/>
            <person name="Locatelli A.G."/>
            <person name="Puechmaille S.J."/>
            <person name="Fedrigo O."/>
            <person name="Jarvis E.D."/>
            <person name="Hiller M."/>
            <person name="Vernes S.C."/>
            <person name="Myers E.W."/>
            <person name="Teeling E.C."/>
        </authorList>
    </citation>
    <scope>NUCLEOTIDE SEQUENCE [LARGE SCALE GENOMIC DNA]</scope>
    <source>
        <strain evidence="2">MMolMol1</strain>
        <tissue evidence="2">Muscle</tissue>
    </source>
</reference>
<dbReference type="Proteomes" id="UP000550707">
    <property type="component" value="Unassembled WGS sequence"/>
</dbReference>
<comment type="caution">
    <text evidence="2">The sequence shown here is derived from an EMBL/GenBank/DDBJ whole genome shotgun (WGS) entry which is preliminary data.</text>
</comment>
<dbReference type="AlphaFoldDB" id="A0A7J8JQV1"/>
<feature type="region of interest" description="Disordered" evidence="1">
    <location>
        <begin position="42"/>
        <end position="67"/>
    </location>
</feature>
<proteinExistence type="predicted"/>
<keyword evidence="3" id="KW-1185">Reference proteome</keyword>
<name>A0A7J8JQV1_MOLMO</name>
<evidence type="ECO:0000313" key="2">
    <source>
        <dbReference type="EMBL" id="KAF6499158.1"/>
    </source>
</evidence>
<protein>
    <submittedName>
        <fullName evidence="2">BAF chromatin remodeling complex subunit BCL11B</fullName>
    </submittedName>
</protein>
<evidence type="ECO:0000256" key="1">
    <source>
        <dbReference type="SAM" id="MobiDB-lite"/>
    </source>
</evidence>
<sequence>MTKAWTRAARRRPHAASSGKCPSRWRSGFKSLPMKMTTCSRPRKAFAPSRRTLQGRAGLPSCPRWPP</sequence>
<accession>A0A7J8JQV1</accession>
<dbReference type="EMBL" id="JACASF010000001">
    <property type="protein sequence ID" value="KAF6499158.1"/>
    <property type="molecule type" value="Genomic_DNA"/>
</dbReference>
<feature type="region of interest" description="Disordered" evidence="1">
    <location>
        <begin position="1"/>
        <end position="27"/>
    </location>
</feature>
<gene>
    <name evidence="2" type="ORF">HJG59_001422</name>
</gene>
<evidence type="ECO:0000313" key="3">
    <source>
        <dbReference type="Proteomes" id="UP000550707"/>
    </source>
</evidence>
<organism evidence="2 3">
    <name type="scientific">Molossus molossus</name>
    <name type="common">Pallas' mastiff bat</name>
    <name type="synonym">Vespertilio molossus</name>
    <dbReference type="NCBI Taxonomy" id="27622"/>
    <lineage>
        <taxon>Eukaryota</taxon>
        <taxon>Metazoa</taxon>
        <taxon>Chordata</taxon>
        <taxon>Craniata</taxon>
        <taxon>Vertebrata</taxon>
        <taxon>Euteleostomi</taxon>
        <taxon>Mammalia</taxon>
        <taxon>Eutheria</taxon>
        <taxon>Laurasiatheria</taxon>
        <taxon>Chiroptera</taxon>
        <taxon>Yangochiroptera</taxon>
        <taxon>Molossidae</taxon>
        <taxon>Molossus</taxon>
    </lineage>
</organism>